<keyword evidence="3" id="KW-1185">Reference proteome</keyword>
<name>A0ABV7WLW2_9MICO</name>
<accession>A0ABV7WLW2</accession>
<evidence type="ECO:0000259" key="1">
    <source>
        <dbReference type="Pfam" id="PF03432"/>
    </source>
</evidence>
<reference evidence="3" key="1">
    <citation type="journal article" date="2019" name="Int. J. Syst. Evol. Microbiol.">
        <title>The Global Catalogue of Microorganisms (GCM) 10K type strain sequencing project: providing services to taxonomists for standard genome sequencing and annotation.</title>
        <authorList>
            <consortium name="The Broad Institute Genomics Platform"/>
            <consortium name="The Broad Institute Genome Sequencing Center for Infectious Disease"/>
            <person name="Wu L."/>
            <person name="Ma J."/>
        </authorList>
    </citation>
    <scope>NUCLEOTIDE SEQUENCE [LARGE SCALE GENOMIC DNA]</scope>
    <source>
        <strain evidence="3">NCAIM B.02333</strain>
    </source>
</reference>
<dbReference type="RefSeq" id="WP_376985797.1">
    <property type="nucleotide sequence ID" value="NZ_JBHRWW010000029.1"/>
</dbReference>
<dbReference type="InterPro" id="IPR005094">
    <property type="entry name" value="Endonuclease_MobA/VirD2"/>
</dbReference>
<organism evidence="2 3">
    <name type="scientific">Aquipuribacter hungaricus</name>
    <dbReference type="NCBI Taxonomy" id="545624"/>
    <lineage>
        <taxon>Bacteria</taxon>
        <taxon>Bacillati</taxon>
        <taxon>Actinomycetota</taxon>
        <taxon>Actinomycetes</taxon>
        <taxon>Micrococcales</taxon>
        <taxon>Intrasporangiaceae</taxon>
        <taxon>Aquipuribacter</taxon>
    </lineage>
</organism>
<proteinExistence type="predicted"/>
<evidence type="ECO:0000313" key="2">
    <source>
        <dbReference type="EMBL" id="MFC3690535.1"/>
    </source>
</evidence>
<dbReference type="EMBL" id="JBHRWW010000029">
    <property type="protein sequence ID" value="MFC3690535.1"/>
    <property type="molecule type" value="Genomic_DNA"/>
</dbReference>
<sequence>MMPNITRGERMGGLLAYLQGPGRSNEHTEPHLVAGDPAVMAWHDTPVLDRATALAVAAELDHPRRALGVDVVGGSVWHCSLSLRADEGQLSDERWAAIAHDFVEEMGFTGQDLEVADATGEGVADGAAGERATAGRAACRWVAVRHGVSTNGNDHVHIAVSLVREDGTKASTWNDRPRAQRITGELERKHGLQVLESRGAGRGSRGVKPAEVATAARRGDAEAARPALARMVRGCAAAAADEAEFVR</sequence>
<protein>
    <submittedName>
        <fullName evidence="2">Relaxase/mobilization nuclease domain-containing protein</fullName>
    </submittedName>
</protein>
<evidence type="ECO:0000313" key="3">
    <source>
        <dbReference type="Proteomes" id="UP001595685"/>
    </source>
</evidence>
<comment type="caution">
    <text evidence="2">The sequence shown here is derived from an EMBL/GenBank/DDBJ whole genome shotgun (WGS) entry which is preliminary data.</text>
</comment>
<dbReference type="Proteomes" id="UP001595685">
    <property type="component" value="Unassembled WGS sequence"/>
</dbReference>
<gene>
    <name evidence="2" type="ORF">ACFOLH_19475</name>
</gene>
<dbReference type="Pfam" id="PF03432">
    <property type="entry name" value="Relaxase"/>
    <property type="match status" value="1"/>
</dbReference>
<feature type="non-terminal residue" evidence="2">
    <location>
        <position position="247"/>
    </location>
</feature>
<feature type="domain" description="MobA/VirD2-like nuclease" evidence="1">
    <location>
        <begin position="140"/>
        <end position="192"/>
    </location>
</feature>